<keyword evidence="6" id="KW-0067">ATP-binding</keyword>
<keyword evidence="11" id="KW-1185">Reference proteome</keyword>
<dbReference type="SUPFAM" id="SSF52540">
    <property type="entry name" value="P-loop containing nucleoside triphosphate hydrolases"/>
    <property type="match status" value="1"/>
</dbReference>
<comment type="subcellular location">
    <subcellularLocation>
        <location evidence="1">Cell inner membrane</location>
        <topology evidence="1">Peripheral membrane protein</topology>
    </subcellularLocation>
</comment>
<dbReference type="InterPro" id="IPR012693">
    <property type="entry name" value="ABC_transpr_PhnC"/>
</dbReference>
<evidence type="ECO:0000256" key="6">
    <source>
        <dbReference type="ARBA" id="ARBA00022840"/>
    </source>
</evidence>
<keyword evidence="7" id="KW-1278">Translocase</keyword>
<dbReference type="PANTHER" id="PTHR43166:SF6">
    <property type="entry name" value="PHOSPHONATES IMPORT ATP-BINDING PROTEIN PHNC"/>
    <property type="match status" value="1"/>
</dbReference>
<dbReference type="Proteomes" id="UP000036406">
    <property type="component" value="Chromosome"/>
</dbReference>
<evidence type="ECO:0000259" key="9">
    <source>
        <dbReference type="PROSITE" id="PS50893"/>
    </source>
</evidence>
<sequence>MGPEIQVQGLSKTFGNSKREDKALKNINLSIESGEMVALIGPSGSGKSTLLRHLAGLSCGDVDSGEIRVLGQLVQCQGRLSPDIRKTRARIGYIFQQFNLVGRMKVITNVLTGTLGRVPGWRGCLGLFNTEERALALKCLNRVGMDLWATQRASCLSGGQQQRVAIARTLTQKAEVILADEPIASLDPESARRVMEILADINDQDGRTVVVTLHQVEYAREFCHRAVALKAGEIVYDGPSANLTPAVLASIYGTTSFDIDGEPVKSRTTPTPTKAFALAATG</sequence>
<dbReference type="PROSITE" id="PS50893">
    <property type="entry name" value="ABC_TRANSPORTER_2"/>
    <property type="match status" value="1"/>
</dbReference>
<keyword evidence="8" id="KW-0472">Membrane</keyword>
<protein>
    <submittedName>
        <fullName evidence="10">Phosphonate/organophosphate ester transporter subunit</fullName>
    </submittedName>
</protein>
<name>A0A0H4I037_9GAMM</name>
<dbReference type="SMART" id="SM00382">
    <property type="entry name" value="AAA"/>
    <property type="match status" value="1"/>
</dbReference>
<evidence type="ECO:0000256" key="1">
    <source>
        <dbReference type="ARBA" id="ARBA00004417"/>
    </source>
</evidence>
<keyword evidence="2" id="KW-0813">Transport</keyword>
<feature type="domain" description="ABC transporter" evidence="9">
    <location>
        <begin position="5"/>
        <end position="256"/>
    </location>
</feature>
<evidence type="ECO:0000256" key="3">
    <source>
        <dbReference type="ARBA" id="ARBA00022475"/>
    </source>
</evidence>
<evidence type="ECO:0000256" key="8">
    <source>
        <dbReference type="ARBA" id="ARBA00023136"/>
    </source>
</evidence>
<evidence type="ECO:0000313" key="10">
    <source>
        <dbReference type="EMBL" id="AKO52294.1"/>
    </source>
</evidence>
<keyword evidence="5" id="KW-0547">Nucleotide-binding</keyword>
<dbReference type="STRING" id="330734.ABA45_07530"/>
<dbReference type="EMBL" id="CP011494">
    <property type="protein sequence ID" value="AKO52294.1"/>
    <property type="molecule type" value="Genomic_DNA"/>
</dbReference>
<dbReference type="GO" id="GO:0005886">
    <property type="term" value="C:plasma membrane"/>
    <property type="evidence" value="ECO:0007669"/>
    <property type="project" value="UniProtKB-SubCell"/>
</dbReference>
<keyword evidence="3" id="KW-1003">Cell membrane</keyword>
<dbReference type="InterPro" id="IPR017871">
    <property type="entry name" value="ABC_transporter-like_CS"/>
</dbReference>
<proteinExistence type="predicted"/>
<evidence type="ECO:0000256" key="2">
    <source>
        <dbReference type="ARBA" id="ARBA00022448"/>
    </source>
</evidence>
<dbReference type="CDD" id="cd03256">
    <property type="entry name" value="ABC_PhnC_transporter"/>
    <property type="match status" value="1"/>
</dbReference>
<evidence type="ECO:0000313" key="11">
    <source>
        <dbReference type="Proteomes" id="UP000036406"/>
    </source>
</evidence>
<evidence type="ECO:0000256" key="4">
    <source>
        <dbReference type="ARBA" id="ARBA00022519"/>
    </source>
</evidence>
<dbReference type="RefSeq" id="WP_048385047.1">
    <property type="nucleotide sequence ID" value="NZ_CP011494.1"/>
</dbReference>
<dbReference type="Gene3D" id="3.40.50.300">
    <property type="entry name" value="P-loop containing nucleotide triphosphate hydrolases"/>
    <property type="match status" value="1"/>
</dbReference>
<dbReference type="GO" id="GO:0015416">
    <property type="term" value="F:ABC-type phosphonate transporter activity"/>
    <property type="evidence" value="ECO:0007669"/>
    <property type="project" value="InterPro"/>
</dbReference>
<organism evidence="10 11">
    <name type="scientific">Marinobacter psychrophilus</name>
    <dbReference type="NCBI Taxonomy" id="330734"/>
    <lineage>
        <taxon>Bacteria</taxon>
        <taxon>Pseudomonadati</taxon>
        <taxon>Pseudomonadota</taxon>
        <taxon>Gammaproteobacteria</taxon>
        <taxon>Pseudomonadales</taxon>
        <taxon>Marinobacteraceae</taxon>
        <taxon>Marinobacter</taxon>
    </lineage>
</organism>
<dbReference type="AlphaFoldDB" id="A0A0H4I037"/>
<gene>
    <name evidence="10" type="ORF">ABA45_07530</name>
</gene>
<dbReference type="PATRIC" id="fig|330734.3.peg.1582"/>
<dbReference type="InterPro" id="IPR027417">
    <property type="entry name" value="P-loop_NTPase"/>
</dbReference>
<dbReference type="PANTHER" id="PTHR43166">
    <property type="entry name" value="AMINO ACID IMPORT ATP-BINDING PROTEIN"/>
    <property type="match status" value="1"/>
</dbReference>
<evidence type="ECO:0000256" key="5">
    <source>
        <dbReference type="ARBA" id="ARBA00022741"/>
    </source>
</evidence>
<accession>A0A0H4I037</accession>
<dbReference type="Pfam" id="PF00005">
    <property type="entry name" value="ABC_tran"/>
    <property type="match status" value="1"/>
</dbReference>
<dbReference type="KEGG" id="mpq:ABA45_07530"/>
<dbReference type="NCBIfam" id="TIGR02315">
    <property type="entry name" value="ABC_phnC"/>
    <property type="match status" value="1"/>
</dbReference>
<dbReference type="InterPro" id="IPR003439">
    <property type="entry name" value="ABC_transporter-like_ATP-bd"/>
</dbReference>
<reference evidence="10 11" key="1">
    <citation type="submission" date="2015-05" db="EMBL/GenBank/DDBJ databases">
        <title>Complete genome of Marinobacter psychrophilus strain 20041T isolated from sea-ice of the Canadian Basin.</title>
        <authorList>
            <person name="Song L."/>
            <person name="Ren L."/>
            <person name="Yu Y."/>
            <person name="Wang X."/>
        </authorList>
    </citation>
    <scope>NUCLEOTIDE SEQUENCE [LARGE SCALE GENOMIC DNA]</scope>
    <source>
        <strain evidence="10 11">20041</strain>
    </source>
</reference>
<dbReference type="GO" id="GO:0005524">
    <property type="term" value="F:ATP binding"/>
    <property type="evidence" value="ECO:0007669"/>
    <property type="project" value="UniProtKB-KW"/>
</dbReference>
<dbReference type="PROSITE" id="PS00211">
    <property type="entry name" value="ABC_TRANSPORTER_1"/>
    <property type="match status" value="1"/>
</dbReference>
<dbReference type="InterPro" id="IPR050086">
    <property type="entry name" value="MetN_ABC_transporter-like"/>
</dbReference>
<evidence type="ECO:0000256" key="7">
    <source>
        <dbReference type="ARBA" id="ARBA00022967"/>
    </source>
</evidence>
<dbReference type="GO" id="GO:0016887">
    <property type="term" value="F:ATP hydrolysis activity"/>
    <property type="evidence" value="ECO:0007669"/>
    <property type="project" value="InterPro"/>
</dbReference>
<keyword evidence="4" id="KW-0997">Cell inner membrane</keyword>
<dbReference type="InterPro" id="IPR003593">
    <property type="entry name" value="AAA+_ATPase"/>
</dbReference>